<evidence type="ECO:0000256" key="2">
    <source>
        <dbReference type="PROSITE-ProRule" id="PRU00335"/>
    </source>
</evidence>
<sequence length="221" mass="24983">MSENSVESKAQTKVPVTSKGAKTRQKLLDVAEEVFGTKGYFAASIVDITQQAKVAQGTFYNYFESKYEIFAELLTQLSRDFRGQIRQGLAQAKSYEEAQRIGFRVFFTWVQSHRNLYSIVQQAVLVDESLYRAYYERLAKGYVKGLEEAMGAGEFKSLHAETIAYCLMGISQFIGMRWVYWEGKDVPGEVFDDAMTMIFQGLSNSSSEGKVGTNGRNREVD</sequence>
<keyword evidence="5" id="KW-1185">Reference proteome</keyword>
<evidence type="ECO:0000313" key="5">
    <source>
        <dbReference type="Proteomes" id="UP001056500"/>
    </source>
</evidence>
<keyword evidence="1 2" id="KW-0238">DNA-binding</keyword>
<dbReference type="PANTHER" id="PTHR43479">
    <property type="entry name" value="ACREF/ENVCD OPERON REPRESSOR-RELATED"/>
    <property type="match status" value="1"/>
</dbReference>
<dbReference type="SUPFAM" id="SSF48498">
    <property type="entry name" value="Tetracyclin repressor-like, C-terminal domain"/>
    <property type="match status" value="1"/>
</dbReference>
<proteinExistence type="predicted"/>
<dbReference type="PRINTS" id="PR00455">
    <property type="entry name" value="HTHTETR"/>
</dbReference>
<evidence type="ECO:0000259" key="3">
    <source>
        <dbReference type="PROSITE" id="PS50977"/>
    </source>
</evidence>
<dbReference type="SUPFAM" id="SSF46689">
    <property type="entry name" value="Homeodomain-like"/>
    <property type="match status" value="1"/>
</dbReference>
<dbReference type="Proteomes" id="UP001056500">
    <property type="component" value="Chromosome"/>
</dbReference>
<evidence type="ECO:0000256" key="1">
    <source>
        <dbReference type="ARBA" id="ARBA00023125"/>
    </source>
</evidence>
<dbReference type="InterPro" id="IPR036271">
    <property type="entry name" value="Tet_transcr_reg_TetR-rel_C_sf"/>
</dbReference>
<dbReference type="Gene3D" id="1.10.357.10">
    <property type="entry name" value="Tetracycline Repressor, domain 2"/>
    <property type="match status" value="1"/>
</dbReference>
<dbReference type="RefSeq" id="WP_251871327.1">
    <property type="nucleotide sequence ID" value="NZ_CP098755.1"/>
</dbReference>
<dbReference type="EMBL" id="CP098755">
    <property type="protein sequence ID" value="USG64211.1"/>
    <property type="molecule type" value="Genomic_DNA"/>
</dbReference>
<dbReference type="InterPro" id="IPR050624">
    <property type="entry name" value="HTH-type_Tx_Regulator"/>
</dbReference>
<protein>
    <submittedName>
        <fullName evidence="4">TetR/AcrR family transcriptional regulator</fullName>
    </submittedName>
</protein>
<dbReference type="Pfam" id="PF00440">
    <property type="entry name" value="TetR_N"/>
    <property type="match status" value="1"/>
</dbReference>
<accession>A0ABY4WHV0</accession>
<dbReference type="PROSITE" id="PS01081">
    <property type="entry name" value="HTH_TETR_1"/>
    <property type="match status" value="1"/>
</dbReference>
<dbReference type="PANTHER" id="PTHR43479:SF11">
    <property type="entry name" value="ACREF_ENVCD OPERON REPRESSOR-RELATED"/>
    <property type="match status" value="1"/>
</dbReference>
<dbReference type="PROSITE" id="PS50977">
    <property type="entry name" value="HTH_TETR_2"/>
    <property type="match status" value="1"/>
</dbReference>
<evidence type="ECO:0000313" key="4">
    <source>
        <dbReference type="EMBL" id="USG64211.1"/>
    </source>
</evidence>
<name>A0ABY4WHV0_9BACL</name>
<reference evidence="4" key="1">
    <citation type="submission" date="2022-06" db="EMBL/GenBank/DDBJ databases">
        <title>Genome sequencing of Brevibacillus sp. BB3-R1.</title>
        <authorList>
            <person name="Heo J."/>
            <person name="Lee D."/>
            <person name="Won M."/>
            <person name="Han B.-H."/>
            <person name="Hong S.-B."/>
            <person name="Kwon S.-W."/>
        </authorList>
    </citation>
    <scope>NUCLEOTIDE SEQUENCE</scope>
    <source>
        <strain evidence="4">BB3-R1</strain>
    </source>
</reference>
<dbReference type="InterPro" id="IPR001647">
    <property type="entry name" value="HTH_TetR"/>
</dbReference>
<feature type="DNA-binding region" description="H-T-H motif" evidence="2">
    <location>
        <begin position="44"/>
        <end position="63"/>
    </location>
</feature>
<dbReference type="InterPro" id="IPR023772">
    <property type="entry name" value="DNA-bd_HTH_TetR-type_CS"/>
</dbReference>
<gene>
    <name evidence="4" type="ORF">NDK47_18895</name>
</gene>
<feature type="domain" description="HTH tetR-type" evidence="3">
    <location>
        <begin position="21"/>
        <end position="81"/>
    </location>
</feature>
<dbReference type="InterPro" id="IPR009057">
    <property type="entry name" value="Homeodomain-like_sf"/>
</dbReference>
<organism evidence="4 5">
    <name type="scientific">Brevibacillus ruminantium</name>
    <dbReference type="NCBI Taxonomy" id="2950604"/>
    <lineage>
        <taxon>Bacteria</taxon>
        <taxon>Bacillati</taxon>
        <taxon>Bacillota</taxon>
        <taxon>Bacilli</taxon>
        <taxon>Bacillales</taxon>
        <taxon>Paenibacillaceae</taxon>
        <taxon>Brevibacillus</taxon>
    </lineage>
</organism>